<feature type="compositionally biased region" description="Basic and acidic residues" evidence="2">
    <location>
        <begin position="543"/>
        <end position="560"/>
    </location>
</feature>
<name>A0A914PEU7_9BILA</name>
<dbReference type="Proteomes" id="UP000887578">
    <property type="component" value="Unplaced"/>
</dbReference>
<feature type="region of interest" description="Disordered" evidence="2">
    <location>
        <begin position="537"/>
        <end position="560"/>
    </location>
</feature>
<evidence type="ECO:0000313" key="3">
    <source>
        <dbReference type="Proteomes" id="UP000887578"/>
    </source>
</evidence>
<reference evidence="4" key="1">
    <citation type="submission" date="2022-11" db="UniProtKB">
        <authorList>
            <consortium name="WormBaseParasite"/>
        </authorList>
    </citation>
    <scope>IDENTIFICATION</scope>
</reference>
<dbReference type="WBParaSite" id="PDA_v2.g14047.t1">
    <property type="protein sequence ID" value="PDA_v2.g14047.t1"/>
    <property type="gene ID" value="PDA_v2.g14047"/>
</dbReference>
<feature type="region of interest" description="Disordered" evidence="2">
    <location>
        <begin position="479"/>
        <end position="506"/>
    </location>
</feature>
<feature type="coiled-coil region" evidence="1">
    <location>
        <begin position="261"/>
        <end position="288"/>
    </location>
</feature>
<dbReference type="AlphaFoldDB" id="A0A914PEU7"/>
<feature type="coiled-coil region" evidence="1">
    <location>
        <begin position="315"/>
        <end position="342"/>
    </location>
</feature>
<dbReference type="CDD" id="cd21911">
    <property type="entry name" value="CC1_SLMAP"/>
    <property type="match status" value="1"/>
</dbReference>
<sequence>MSTKNGKDSFIEQSFTTSKNQYYNLDLNQSKKCPISVSIQSNSKSNNDKYCGTAAAYFKVSDNYEEKEKLQLWNKSSKISTFTTVNEENYDLKKRWKNENTLNTINKGTVALHIAAYENLKKASSDSLNKCFQKSWLIQKQKQINPASTFVSQNPLKFQRQQNDKVPEPEVSQFKTFNSQSVEIATHRSATTTNSTDSMITERVPKHCLVVPEEQMYQMQQYLYEAKHRETLLGQKLTRLQEALKEAHEASETNWQAMINEERLLSRIEILESQLKELETQKYGYEKLHGNYDIVCQELEIARAANQHLILTAKMEKEAAAVVALQNEVERQEDKSELMNGDTDPKSEAETVIDDVIPPAPAPPSKEFADASVQVETKELEPKFPVKKDLINLDELLSDKIENSVIEANKENLQFLSETLNSIIDDPKSSSINPLTLQQAVTKTIISVAKKTHEIVETEQKMLNEEKIAELTKSFSNYEQTSEKTSSSQNSISNHNSTSSEGSESSEEMISVFPIFSLLILFLYKFMQITTNVCKRALGNKPSPDEQSTKTGDDEKNVHG</sequence>
<keyword evidence="1" id="KW-0175">Coiled coil</keyword>
<keyword evidence="3" id="KW-1185">Reference proteome</keyword>
<evidence type="ECO:0000256" key="1">
    <source>
        <dbReference type="SAM" id="Coils"/>
    </source>
</evidence>
<proteinExistence type="predicted"/>
<evidence type="ECO:0000256" key="2">
    <source>
        <dbReference type="SAM" id="MobiDB-lite"/>
    </source>
</evidence>
<accession>A0A914PEU7</accession>
<organism evidence="3 4">
    <name type="scientific">Panagrolaimus davidi</name>
    <dbReference type="NCBI Taxonomy" id="227884"/>
    <lineage>
        <taxon>Eukaryota</taxon>
        <taxon>Metazoa</taxon>
        <taxon>Ecdysozoa</taxon>
        <taxon>Nematoda</taxon>
        <taxon>Chromadorea</taxon>
        <taxon>Rhabditida</taxon>
        <taxon>Tylenchina</taxon>
        <taxon>Panagrolaimomorpha</taxon>
        <taxon>Panagrolaimoidea</taxon>
        <taxon>Panagrolaimidae</taxon>
        <taxon>Panagrolaimus</taxon>
    </lineage>
</organism>
<dbReference type="PANTHER" id="PTHR15715:SF37">
    <property type="entry name" value="LD47843P"/>
    <property type="match status" value="1"/>
</dbReference>
<evidence type="ECO:0000313" key="4">
    <source>
        <dbReference type="WBParaSite" id="PDA_v2.g14047.t1"/>
    </source>
</evidence>
<dbReference type="InterPro" id="IPR051176">
    <property type="entry name" value="Cent_Immune-Sig_Mod"/>
</dbReference>
<dbReference type="PANTHER" id="PTHR15715">
    <property type="entry name" value="CENTROSOMAL PROTEIN OF 170 KDA"/>
    <property type="match status" value="1"/>
</dbReference>
<protein>
    <submittedName>
        <fullName evidence="4">Uncharacterized protein</fullName>
    </submittedName>
</protein>